<dbReference type="InterPro" id="IPR010982">
    <property type="entry name" value="Lambda_DNA-bd_dom_sf"/>
</dbReference>
<feature type="domain" description="HTH cro/C1-type" evidence="1">
    <location>
        <begin position="10"/>
        <end position="71"/>
    </location>
</feature>
<reference evidence="2 3" key="1">
    <citation type="journal article" date="2014" name="BMC Genomics">
        <title>Comparison of environmental and isolate Sulfobacillus genomes reveals diverse carbon, sulfur, nitrogen, and hydrogen metabolisms.</title>
        <authorList>
            <person name="Justice N.B."/>
            <person name="Norman A."/>
            <person name="Brown C.T."/>
            <person name="Singh A."/>
            <person name="Thomas B.C."/>
            <person name="Banfield J.F."/>
        </authorList>
    </citation>
    <scope>NUCLEOTIDE SEQUENCE [LARGE SCALE GENOMIC DNA]</scope>
    <source>
        <strain evidence="2">AMDSBA3</strain>
    </source>
</reference>
<proteinExistence type="predicted"/>
<dbReference type="AlphaFoldDB" id="A0A2T2WCE7"/>
<evidence type="ECO:0000313" key="2">
    <source>
        <dbReference type="EMBL" id="PSR19912.1"/>
    </source>
</evidence>
<dbReference type="InterPro" id="IPR001387">
    <property type="entry name" value="Cro/C1-type_HTH"/>
</dbReference>
<sequence>MGVGSFGEYIAQARKEKKLSQRELAEQILKEDGTPISLQYLNDIERGRRNPPPLYLIRQLAEQLDLPFEYLVSLAHVIDVLMEDKPPEDYSPDEMAEAFKAFRKALRDAHERRGGEDKE</sequence>
<accession>A0A2T2WCE7</accession>
<dbReference type="EMBL" id="PXYV01000117">
    <property type="protein sequence ID" value="PSR19912.1"/>
    <property type="molecule type" value="Genomic_DNA"/>
</dbReference>
<organism evidence="2 3">
    <name type="scientific">Sulfobacillus acidophilus</name>
    <dbReference type="NCBI Taxonomy" id="53633"/>
    <lineage>
        <taxon>Bacteria</taxon>
        <taxon>Bacillati</taxon>
        <taxon>Bacillota</taxon>
        <taxon>Clostridia</taxon>
        <taxon>Eubacteriales</taxon>
        <taxon>Clostridiales Family XVII. Incertae Sedis</taxon>
        <taxon>Sulfobacillus</taxon>
    </lineage>
</organism>
<comment type="caution">
    <text evidence="2">The sequence shown here is derived from an EMBL/GenBank/DDBJ whole genome shotgun (WGS) entry which is preliminary data.</text>
</comment>
<dbReference type="PROSITE" id="PS50943">
    <property type="entry name" value="HTH_CROC1"/>
    <property type="match status" value="1"/>
</dbReference>
<protein>
    <submittedName>
        <fullName evidence="2">XRE family transcriptional regulator</fullName>
    </submittedName>
</protein>
<dbReference type="Gene3D" id="1.10.260.40">
    <property type="entry name" value="lambda repressor-like DNA-binding domains"/>
    <property type="match status" value="1"/>
</dbReference>
<dbReference type="SUPFAM" id="SSF47413">
    <property type="entry name" value="lambda repressor-like DNA-binding domains"/>
    <property type="match status" value="1"/>
</dbReference>
<dbReference type="SMART" id="SM00530">
    <property type="entry name" value="HTH_XRE"/>
    <property type="match status" value="1"/>
</dbReference>
<evidence type="ECO:0000313" key="3">
    <source>
        <dbReference type="Proteomes" id="UP000241848"/>
    </source>
</evidence>
<dbReference type="GO" id="GO:0003677">
    <property type="term" value="F:DNA binding"/>
    <property type="evidence" value="ECO:0007669"/>
    <property type="project" value="InterPro"/>
</dbReference>
<name>A0A2T2WCE7_9FIRM</name>
<gene>
    <name evidence="2" type="ORF">C7B45_17590</name>
</gene>
<dbReference type="Pfam" id="PF01381">
    <property type="entry name" value="HTH_3"/>
    <property type="match status" value="1"/>
</dbReference>
<dbReference type="CDD" id="cd00093">
    <property type="entry name" value="HTH_XRE"/>
    <property type="match status" value="1"/>
</dbReference>
<evidence type="ECO:0000259" key="1">
    <source>
        <dbReference type="PROSITE" id="PS50943"/>
    </source>
</evidence>
<dbReference type="Proteomes" id="UP000241848">
    <property type="component" value="Unassembled WGS sequence"/>
</dbReference>